<dbReference type="EMBL" id="AUZZ01002163">
    <property type="protein sequence ID" value="EQD61445.1"/>
    <property type="molecule type" value="Genomic_DNA"/>
</dbReference>
<proteinExistence type="inferred from homology"/>
<dbReference type="Pfam" id="PF01431">
    <property type="entry name" value="Peptidase_M13"/>
    <property type="match status" value="1"/>
</dbReference>
<reference evidence="3" key="1">
    <citation type="submission" date="2013-08" db="EMBL/GenBank/DDBJ databases">
        <authorList>
            <person name="Mendez C."/>
            <person name="Richter M."/>
            <person name="Ferrer M."/>
            <person name="Sanchez J."/>
        </authorList>
    </citation>
    <scope>NUCLEOTIDE SEQUENCE</scope>
</reference>
<reference evidence="3" key="2">
    <citation type="journal article" date="2014" name="ISME J.">
        <title>Microbial stratification in low pH oxic and suboxic macroscopic growths along an acid mine drainage.</title>
        <authorList>
            <person name="Mendez-Garcia C."/>
            <person name="Mesa V."/>
            <person name="Sprenger R.R."/>
            <person name="Richter M."/>
            <person name="Diez M.S."/>
            <person name="Solano J."/>
            <person name="Bargiela R."/>
            <person name="Golyshina O.V."/>
            <person name="Manteca A."/>
            <person name="Ramos J.L."/>
            <person name="Gallego J.R."/>
            <person name="Llorente I."/>
            <person name="Martins Dos Santos V.A."/>
            <person name="Jensen O.N."/>
            <person name="Pelaez A.I."/>
            <person name="Sanchez J."/>
            <person name="Ferrer M."/>
        </authorList>
    </citation>
    <scope>NUCLEOTIDE SEQUENCE</scope>
</reference>
<evidence type="ECO:0000256" key="1">
    <source>
        <dbReference type="ARBA" id="ARBA00007357"/>
    </source>
</evidence>
<dbReference type="InterPro" id="IPR018497">
    <property type="entry name" value="Peptidase_M13_C"/>
</dbReference>
<dbReference type="GO" id="GO:0016485">
    <property type="term" value="P:protein processing"/>
    <property type="evidence" value="ECO:0007669"/>
    <property type="project" value="TreeGrafter"/>
</dbReference>
<comment type="caution">
    <text evidence="3">The sequence shown here is derived from an EMBL/GenBank/DDBJ whole genome shotgun (WGS) entry which is preliminary data.</text>
</comment>
<protein>
    <submittedName>
        <fullName evidence="3">Endothelin-converting protein 1</fullName>
    </submittedName>
</protein>
<dbReference type="AlphaFoldDB" id="T1C5R3"/>
<evidence type="ECO:0000259" key="2">
    <source>
        <dbReference type="Pfam" id="PF01431"/>
    </source>
</evidence>
<dbReference type="GO" id="GO:0005886">
    <property type="term" value="C:plasma membrane"/>
    <property type="evidence" value="ECO:0007669"/>
    <property type="project" value="TreeGrafter"/>
</dbReference>
<dbReference type="GO" id="GO:0004222">
    <property type="term" value="F:metalloendopeptidase activity"/>
    <property type="evidence" value="ECO:0007669"/>
    <property type="project" value="InterPro"/>
</dbReference>
<evidence type="ECO:0000313" key="3">
    <source>
        <dbReference type="EMBL" id="EQD61445.1"/>
    </source>
</evidence>
<accession>T1C5R3</accession>
<dbReference type="SUPFAM" id="SSF55486">
    <property type="entry name" value="Metalloproteases ('zincins'), catalytic domain"/>
    <property type="match status" value="1"/>
</dbReference>
<gene>
    <name evidence="3" type="ORF">B2A_03228</name>
</gene>
<dbReference type="PANTHER" id="PTHR11733:SF167">
    <property type="entry name" value="FI17812P1-RELATED"/>
    <property type="match status" value="1"/>
</dbReference>
<sequence length="111" mass="12598">RELTLGENIADLGGVSIAWEAFQRSRGGSAASSPPIDGFTPAQRFFLSYAQLWRGAYREPALKLRLTIDPHSPVRFRAIGPLSNLEEFYRAFDVRPGDPLWRPPDERVEIW</sequence>
<feature type="non-terminal residue" evidence="3">
    <location>
        <position position="1"/>
    </location>
</feature>
<dbReference type="InterPro" id="IPR024079">
    <property type="entry name" value="MetalloPept_cat_dom_sf"/>
</dbReference>
<dbReference type="Gene3D" id="3.40.390.10">
    <property type="entry name" value="Collagenase (Catalytic Domain)"/>
    <property type="match status" value="1"/>
</dbReference>
<dbReference type="PROSITE" id="PS51885">
    <property type="entry name" value="NEPRILYSIN"/>
    <property type="match status" value="1"/>
</dbReference>
<dbReference type="PANTHER" id="PTHR11733">
    <property type="entry name" value="ZINC METALLOPROTEASE FAMILY M13 NEPRILYSIN-RELATED"/>
    <property type="match status" value="1"/>
</dbReference>
<feature type="domain" description="Peptidase M13 C-terminal" evidence="2">
    <location>
        <begin position="3"/>
        <end position="107"/>
    </location>
</feature>
<comment type="similarity">
    <text evidence="1">Belongs to the peptidase M13 family.</text>
</comment>
<name>T1C5R3_9ZZZZ</name>
<dbReference type="InterPro" id="IPR000718">
    <property type="entry name" value="Peptidase_M13"/>
</dbReference>
<organism evidence="3">
    <name type="scientific">mine drainage metagenome</name>
    <dbReference type="NCBI Taxonomy" id="410659"/>
    <lineage>
        <taxon>unclassified sequences</taxon>
        <taxon>metagenomes</taxon>
        <taxon>ecological metagenomes</taxon>
    </lineage>
</organism>